<dbReference type="EMBL" id="JAAAJA010000255">
    <property type="protein sequence ID" value="KAG0257527.1"/>
    <property type="molecule type" value="Genomic_DNA"/>
</dbReference>
<comment type="caution">
    <text evidence="3">The sequence shown here is derived from an EMBL/GenBank/DDBJ whole genome shotgun (WGS) entry which is preliminary data.</text>
</comment>
<comment type="subcellular location">
    <subcellularLocation>
        <location evidence="1">Nucleus</location>
    </subcellularLocation>
</comment>
<name>A0A9P6U3D9_9FUNG</name>
<evidence type="ECO:0008006" key="5">
    <source>
        <dbReference type="Google" id="ProtNLM"/>
    </source>
</evidence>
<evidence type="ECO:0000256" key="2">
    <source>
        <dbReference type="ARBA" id="ARBA00023242"/>
    </source>
</evidence>
<protein>
    <recommendedName>
        <fullName evidence="5">Mini-chromosome maintenance complex-binding protein</fullName>
    </recommendedName>
</protein>
<dbReference type="GO" id="GO:0006261">
    <property type="term" value="P:DNA-templated DNA replication"/>
    <property type="evidence" value="ECO:0007669"/>
    <property type="project" value="TreeGrafter"/>
</dbReference>
<sequence>MSVIDHPLDIIQDLFIKNWKLEQSNEKNEFGVQEYFQSLFDTREKLLEIPLLDAQSINTLPVNSLVRLRCMVQDTELAQEVALFASTVITRPDGEQKLVCHRYSDGPQEDHEMYSGSNQDIMDLRNSYYCVSVPGESQWVKEYERSGASSLDESLKEMKLGDTASPMVIPERYPFPDGDHFAAVVKTHSSDATIGVTDMIEVIGVLGVSDRVMTGNAFEIHDEFTNAPRIPTVHAILMRKMEDHGHPELGLNGHPEQDDIQMCAKDAAAIRKDLIQYVSSAVYGDQLAAELVLLHFLARVYLRPSGAVLGKFSLNLKDTSTNSTVPRNLTRIMKNILPKVHAIPMTLQNLNNNFFFPRGDEQLSSGILQVTRGTALVLDETAMDEGTLVDKGLKNLKTVSDVSMFQTLNYNFPFHNLEFQTDISLLIVSLGNSLIPVDCAIALMPEALAGTQPVEPTEEQLHSFRKYISVYRLAEYKFSEEIAKEIETEFMEERKAASAAGTTLMSSNELAFNISLAR</sequence>
<evidence type="ECO:0000313" key="3">
    <source>
        <dbReference type="EMBL" id="KAG0257527.1"/>
    </source>
</evidence>
<accession>A0A9P6U3D9</accession>
<dbReference type="PANTHER" id="PTHR13489">
    <property type="entry name" value="MINI-CHROMOSOME MAINTENANCE COMPLEX-BINDING PROTEIN"/>
    <property type="match status" value="1"/>
</dbReference>
<organism evidence="3 4">
    <name type="scientific">Mortierella polycephala</name>
    <dbReference type="NCBI Taxonomy" id="41804"/>
    <lineage>
        <taxon>Eukaryota</taxon>
        <taxon>Fungi</taxon>
        <taxon>Fungi incertae sedis</taxon>
        <taxon>Mucoromycota</taxon>
        <taxon>Mortierellomycotina</taxon>
        <taxon>Mortierellomycetes</taxon>
        <taxon>Mortierellales</taxon>
        <taxon>Mortierellaceae</taxon>
        <taxon>Mortierella</taxon>
    </lineage>
</organism>
<dbReference type="Proteomes" id="UP000726737">
    <property type="component" value="Unassembled WGS sequence"/>
</dbReference>
<dbReference type="PANTHER" id="PTHR13489:SF0">
    <property type="entry name" value="MINI-CHROMOSOME MAINTENANCE COMPLEX-BINDING PROTEIN"/>
    <property type="match status" value="1"/>
</dbReference>
<dbReference type="GO" id="GO:0005634">
    <property type="term" value="C:nucleus"/>
    <property type="evidence" value="ECO:0007669"/>
    <property type="project" value="UniProtKB-SubCell"/>
</dbReference>
<dbReference type="GO" id="GO:0003682">
    <property type="term" value="F:chromatin binding"/>
    <property type="evidence" value="ECO:0007669"/>
    <property type="project" value="TreeGrafter"/>
</dbReference>
<proteinExistence type="predicted"/>
<evidence type="ECO:0000256" key="1">
    <source>
        <dbReference type="ARBA" id="ARBA00004123"/>
    </source>
</evidence>
<dbReference type="AlphaFoldDB" id="A0A9P6U3D9"/>
<dbReference type="InterPro" id="IPR019140">
    <property type="entry name" value="MCM_complex-bd"/>
</dbReference>
<reference evidence="3" key="1">
    <citation type="journal article" date="2020" name="Fungal Divers.">
        <title>Resolving the Mortierellaceae phylogeny through synthesis of multi-gene phylogenetics and phylogenomics.</title>
        <authorList>
            <person name="Vandepol N."/>
            <person name="Liber J."/>
            <person name="Desiro A."/>
            <person name="Na H."/>
            <person name="Kennedy M."/>
            <person name="Barry K."/>
            <person name="Grigoriev I.V."/>
            <person name="Miller A.N."/>
            <person name="O'Donnell K."/>
            <person name="Stajich J.E."/>
            <person name="Bonito G."/>
        </authorList>
    </citation>
    <scope>NUCLEOTIDE SEQUENCE</scope>
    <source>
        <strain evidence="3">KOD948</strain>
    </source>
</reference>
<dbReference type="Pfam" id="PF09739">
    <property type="entry name" value="MCM_bind"/>
    <property type="match status" value="2"/>
</dbReference>
<evidence type="ECO:0000313" key="4">
    <source>
        <dbReference type="Proteomes" id="UP000726737"/>
    </source>
</evidence>
<keyword evidence="4" id="KW-1185">Reference proteome</keyword>
<keyword evidence="2" id="KW-0539">Nucleus</keyword>
<dbReference type="OrthoDB" id="329666at2759"/>
<gene>
    <name evidence="3" type="ORF">BG011_003913</name>
</gene>